<keyword evidence="5 15" id="KW-0812">Transmembrane</keyword>
<dbReference type="AlphaFoldDB" id="A0A0M4M2P1"/>
<keyword evidence="4" id="KW-0997">Cell inner membrane</keyword>
<evidence type="ECO:0000256" key="2">
    <source>
        <dbReference type="ARBA" id="ARBA00022448"/>
    </source>
</evidence>
<dbReference type="STRING" id="1318743.PU02_0360"/>
<evidence type="ECO:0000256" key="3">
    <source>
        <dbReference type="ARBA" id="ARBA00022475"/>
    </source>
</evidence>
<evidence type="ECO:0000256" key="15">
    <source>
        <dbReference type="SAM" id="Phobius"/>
    </source>
</evidence>
<evidence type="ECO:0000256" key="14">
    <source>
        <dbReference type="SAM" id="MobiDB-lite"/>
    </source>
</evidence>
<dbReference type="GO" id="GO:0005524">
    <property type="term" value="F:ATP binding"/>
    <property type="evidence" value="ECO:0007669"/>
    <property type="project" value="UniProtKB-KW"/>
</dbReference>
<dbReference type="Pfam" id="PF12704">
    <property type="entry name" value="MacB_PCD"/>
    <property type="match status" value="1"/>
</dbReference>
<evidence type="ECO:0000256" key="10">
    <source>
        <dbReference type="ARBA" id="ARBA00023136"/>
    </source>
</evidence>
<dbReference type="Proteomes" id="UP000057213">
    <property type="component" value="Chromosome"/>
</dbReference>
<feature type="transmembrane region" description="Helical" evidence="15">
    <location>
        <begin position="544"/>
        <end position="572"/>
    </location>
</feature>
<dbReference type="RefSeq" id="WP_053943803.1">
    <property type="nucleotide sequence ID" value="NZ_CP010401.1"/>
</dbReference>
<sequence length="672" mass="73796">MQAEPTETDAILFLEGVEREFRVGEEAVRVLKNINLTIRRGEMVAIVGASGSGKSTLMNILGCLDRPSSGRYYVSGKEIASLSADDLSALRRNHFGFIFQRYHLLGMLTALGNVEMPAIYAQCLPGVRKKRAQSLLTRLGMSDRMQHYPNQLSGGQQQRVSIARALMNDADIILADEPTGALDRQSGEEVLRILDELHQDGRTIIIVTHDMHVAKRAERIIELSDGKIIADSLSKTHQDQDNEREENTQKEHRQISEIKDPLITNHKLGFVHLFIDRFRESFMMALLAMQAHRMRTFLTMLGVIIGIFSVVVMVSLGAGTQRKLLEIFQGFGTNTLTILPGKDFSDRQAEKITSLVEADAEALSQLFYVTGATPQISASSTVNYGSIEVGAVIMGVGEQFFATQGFKVIEGQTFDQRSIHERAIDLVIERSAISTLFPNESGSAIGKIIRIGQVPARIIGVVAPHQESGPSNTLQIYMPYTALQTRFLGTTSVRAITLKIADNVDSRLAEAAVQRFLIKRHGQKDFFIQNSETFLEHLMAGTRVLTMLVASIATISLIVGGIGVMNIMLVTVTERISEIGVRMAVGARQSDILQQFLIEAILVCAIGGILGVLLGFSVGGLFVLFDAPIRLVYTFNLIVSAVLFAGFIGICFGFFPARKASQLDPVIALARD</sequence>
<feature type="transmembrane region" description="Helical" evidence="15">
    <location>
        <begin position="631"/>
        <end position="655"/>
    </location>
</feature>
<keyword evidence="11" id="KW-0046">Antibiotic resistance</keyword>
<feature type="domain" description="ABC transporter" evidence="16">
    <location>
        <begin position="12"/>
        <end position="250"/>
    </location>
</feature>
<keyword evidence="10 15" id="KW-0472">Membrane</keyword>
<dbReference type="Gene3D" id="3.40.50.300">
    <property type="entry name" value="P-loop containing nucleotide triphosphate hydrolases"/>
    <property type="match status" value="1"/>
</dbReference>
<evidence type="ECO:0000313" key="18">
    <source>
        <dbReference type="Proteomes" id="UP000057213"/>
    </source>
</evidence>
<comment type="similarity">
    <text evidence="12">Belongs to the ABC transporter superfamily. Macrolide exporter (TC 3.A.1.122) family.</text>
</comment>
<dbReference type="CDD" id="cd03255">
    <property type="entry name" value="ABC_MJ0796_LolCDE_FtsE"/>
    <property type="match status" value="1"/>
</dbReference>
<dbReference type="PROSITE" id="PS00211">
    <property type="entry name" value="ABC_TRANSPORTER_1"/>
    <property type="match status" value="1"/>
</dbReference>
<organism evidence="17 18">
    <name type="scientific">Bartonella ancashensis</name>
    <dbReference type="NCBI Taxonomy" id="1318743"/>
    <lineage>
        <taxon>Bacteria</taxon>
        <taxon>Pseudomonadati</taxon>
        <taxon>Pseudomonadota</taxon>
        <taxon>Alphaproteobacteria</taxon>
        <taxon>Hyphomicrobiales</taxon>
        <taxon>Bartonellaceae</taxon>
        <taxon>Bartonella</taxon>
    </lineage>
</organism>
<evidence type="ECO:0000256" key="13">
    <source>
        <dbReference type="ARBA" id="ARBA00041199"/>
    </source>
</evidence>
<dbReference type="GO" id="GO:0046677">
    <property type="term" value="P:response to antibiotic"/>
    <property type="evidence" value="ECO:0007669"/>
    <property type="project" value="UniProtKB-KW"/>
</dbReference>
<keyword evidence="2" id="KW-0813">Transport</keyword>
<dbReference type="OrthoDB" id="9770036at2"/>
<dbReference type="InterPro" id="IPR017871">
    <property type="entry name" value="ABC_transporter-like_CS"/>
</dbReference>
<dbReference type="PATRIC" id="fig|1318743.3.peg.371"/>
<evidence type="ECO:0000256" key="8">
    <source>
        <dbReference type="ARBA" id="ARBA00022967"/>
    </source>
</evidence>
<feature type="transmembrane region" description="Helical" evidence="15">
    <location>
        <begin position="596"/>
        <end position="625"/>
    </location>
</feature>
<dbReference type="InterPro" id="IPR017911">
    <property type="entry name" value="MacB-like_ATP-bd"/>
</dbReference>
<accession>A0A0M4M2P1</accession>
<evidence type="ECO:0000256" key="11">
    <source>
        <dbReference type="ARBA" id="ARBA00023251"/>
    </source>
</evidence>
<dbReference type="InterPro" id="IPR003593">
    <property type="entry name" value="AAA+_ATPase"/>
</dbReference>
<name>A0A0M4M2P1_9HYPH</name>
<keyword evidence="9 15" id="KW-1133">Transmembrane helix</keyword>
<dbReference type="GO" id="GO:0005886">
    <property type="term" value="C:plasma membrane"/>
    <property type="evidence" value="ECO:0007669"/>
    <property type="project" value="UniProtKB-SubCell"/>
</dbReference>
<keyword evidence="3" id="KW-1003">Cell membrane</keyword>
<dbReference type="EMBL" id="CP010401">
    <property type="protein sequence ID" value="ALE03174.1"/>
    <property type="molecule type" value="Genomic_DNA"/>
</dbReference>
<evidence type="ECO:0000256" key="1">
    <source>
        <dbReference type="ARBA" id="ARBA00004429"/>
    </source>
</evidence>
<dbReference type="GO" id="GO:0022857">
    <property type="term" value="F:transmembrane transporter activity"/>
    <property type="evidence" value="ECO:0007669"/>
    <property type="project" value="TreeGrafter"/>
</dbReference>
<evidence type="ECO:0000256" key="9">
    <source>
        <dbReference type="ARBA" id="ARBA00022989"/>
    </source>
</evidence>
<feature type="compositionally biased region" description="Basic and acidic residues" evidence="14">
    <location>
        <begin position="234"/>
        <end position="255"/>
    </location>
</feature>
<dbReference type="InterPro" id="IPR027417">
    <property type="entry name" value="P-loop_NTPase"/>
</dbReference>
<evidence type="ECO:0000256" key="6">
    <source>
        <dbReference type="ARBA" id="ARBA00022741"/>
    </source>
</evidence>
<evidence type="ECO:0000256" key="12">
    <source>
        <dbReference type="ARBA" id="ARBA00038388"/>
    </source>
</evidence>
<evidence type="ECO:0000256" key="4">
    <source>
        <dbReference type="ARBA" id="ARBA00022519"/>
    </source>
</evidence>
<comment type="subcellular location">
    <subcellularLocation>
        <location evidence="1">Cell inner membrane</location>
        <topology evidence="1">Multi-pass membrane protein</topology>
    </subcellularLocation>
</comment>
<gene>
    <name evidence="17" type="ORF">PU02_0360</name>
</gene>
<dbReference type="InterPro" id="IPR050250">
    <property type="entry name" value="Macrolide_Exporter_MacB"/>
</dbReference>
<dbReference type="FunFam" id="3.40.50.300:FF:000032">
    <property type="entry name" value="Export ABC transporter ATP-binding protein"/>
    <property type="match status" value="1"/>
</dbReference>
<evidence type="ECO:0000256" key="5">
    <source>
        <dbReference type="ARBA" id="ARBA00022692"/>
    </source>
</evidence>
<dbReference type="Pfam" id="PF02687">
    <property type="entry name" value="FtsX"/>
    <property type="match status" value="1"/>
</dbReference>
<dbReference type="InterPro" id="IPR003838">
    <property type="entry name" value="ABC3_permease_C"/>
</dbReference>
<feature type="transmembrane region" description="Helical" evidence="15">
    <location>
        <begin position="297"/>
        <end position="318"/>
    </location>
</feature>
<dbReference type="PROSITE" id="PS50893">
    <property type="entry name" value="ABC_TRANSPORTER_2"/>
    <property type="match status" value="1"/>
</dbReference>
<dbReference type="InterPro" id="IPR025857">
    <property type="entry name" value="MacB_PCD"/>
</dbReference>
<keyword evidence="8" id="KW-1278">Translocase</keyword>
<dbReference type="SUPFAM" id="SSF52540">
    <property type="entry name" value="P-loop containing nucleoside triphosphate hydrolases"/>
    <property type="match status" value="1"/>
</dbReference>
<evidence type="ECO:0000259" key="16">
    <source>
        <dbReference type="PROSITE" id="PS50893"/>
    </source>
</evidence>
<protein>
    <recommendedName>
        <fullName evidence="13">Pyoverdine export ATP-binding/permease protein PvdT</fullName>
    </recommendedName>
</protein>
<dbReference type="GO" id="GO:0016887">
    <property type="term" value="F:ATP hydrolysis activity"/>
    <property type="evidence" value="ECO:0007669"/>
    <property type="project" value="InterPro"/>
</dbReference>
<keyword evidence="6" id="KW-0547">Nucleotide-binding</keyword>
<dbReference type="PANTHER" id="PTHR30572:SF14">
    <property type="entry name" value="MACROLIDE EXPORT ATP-BINDING_PERMEASE PROTEIN MACB"/>
    <property type="match status" value="1"/>
</dbReference>
<dbReference type="InterPro" id="IPR003439">
    <property type="entry name" value="ABC_transporter-like_ATP-bd"/>
</dbReference>
<proteinExistence type="inferred from homology"/>
<dbReference type="SMART" id="SM00382">
    <property type="entry name" value="AAA"/>
    <property type="match status" value="1"/>
</dbReference>
<keyword evidence="18" id="KW-1185">Reference proteome</keyword>
<evidence type="ECO:0000313" key="17">
    <source>
        <dbReference type="EMBL" id="ALE03174.1"/>
    </source>
</evidence>
<dbReference type="PANTHER" id="PTHR30572">
    <property type="entry name" value="MEMBRANE COMPONENT OF TRANSPORTER-RELATED"/>
    <property type="match status" value="1"/>
</dbReference>
<reference evidence="17 18" key="1">
    <citation type="journal article" date="2015" name="Genome Announc.">
        <title>Complete Genome Sequence of Bartonella ancashensis Strain 20.00, Isolated from the Blood of a Patient with Verruga Peruana.</title>
        <authorList>
            <person name="Hang J."/>
            <person name="Mullins K.E."/>
            <person name="Clifford R.J."/>
            <person name="Onmus-Leone F."/>
            <person name="Yang Y."/>
            <person name="Jiang J."/>
            <person name="Leguia M."/>
            <person name="Kasper M.R."/>
            <person name="Maguina C."/>
            <person name="Lesho E.P."/>
            <person name="Jarman R.G."/>
            <person name="Richards A.L."/>
            <person name="Blazes D."/>
        </authorList>
    </citation>
    <scope>NUCLEOTIDE SEQUENCE [LARGE SCALE GENOMIC DNA]</scope>
    <source>
        <strain evidence="17 18">20.00</strain>
    </source>
</reference>
<evidence type="ECO:0000256" key="7">
    <source>
        <dbReference type="ARBA" id="ARBA00022840"/>
    </source>
</evidence>
<dbReference type="KEGG" id="banc:PU02_0360"/>
<feature type="region of interest" description="Disordered" evidence="14">
    <location>
        <begin position="232"/>
        <end position="255"/>
    </location>
</feature>
<keyword evidence="7 17" id="KW-0067">ATP-binding</keyword>
<dbReference type="GO" id="GO:0098796">
    <property type="term" value="C:membrane protein complex"/>
    <property type="evidence" value="ECO:0007669"/>
    <property type="project" value="UniProtKB-ARBA"/>
</dbReference>
<dbReference type="Pfam" id="PF00005">
    <property type="entry name" value="ABC_tran"/>
    <property type="match status" value="1"/>
</dbReference>